<evidence type="ECO:0008006" key="3">
    <source>
        <dbReference type="Google" id="ProtNLM"/>
    </source>
</evidence>
<sequence>MATATKDSAPPERREPLSCGCQFPFSEKYIGLRVVYDPLRGAPKGVTQINGRDVVDIVAIHGMAAHPRHTWCADAGDGRSVNWIEDQQMLRKRVPNARVLRFGYVSGATGANRALVRPSQICDKLLDGLCQERKGLVESHRPIIFIAHSYGGLVLMKTIIELNLYAEHKRLRDSITGMLFFGTPFRGTHEAYSHGSFIEHTSSIAEGVMHVDNYRIFEAGNSLLREDYDTFLRDHHVLLVTEEAACLGPGSGMRKYGRPRDHLKLNKFADSDEADFMYIMNRLEEMVEKGNEMIITRLENNSEEAQSIHGESCAALVGLGGVGKTQVALQFCYWVKANKPQYSIFWISALSGGAFDQSCLEIVRELGLPRVEGRDLDAKQQMKDFFSKDPKAGKWLLVLDNADEIGLLETTPNSAGLGSFLPHSDDGIILVTTKTEAAAVLFAPCDALIQLDMMDMPEARALLEKSMDTSRVADYDNSQSRRLLMALETLPLAITHAAAYLHQNRITIQEYLELLEGQEEEAVKLLSHEFSAIGQWHGQKKPYPAVMTTLLASLDQIGRRERHRRSTFVVEVLMFLSRIEPKAIPKSMLPIVGGSAECLTSTIGTLLQYAILTKGDGEFYHLHSLVHLAVRSWVSREALSNAAAGLALVHLGSLMPDNEPLKHTECMAIMPHALRTLANVENQEPDARFSLAAKVSWWLGEDGRYHEALKWAMVACNGVTNLYPRDSPASLTARYNLACARFKCGQWPSAAELLEPVVEGFEQAHSEDNGMLLLARAQLARTYAELGRAEESARLFESVAAVRRDTLPPGHLDRIAAEHDLAHLDLISGRLSRALESLTRIVPSMEEALPAEHSSVLKVQIDLAQAYLLGRRTREAVRILTHVCSVRGRTLPAEHPTHLASLQLLALAYLLDEQPSETIRILEPLLAVRSVTLPPHNSDRLSTQIYLGNAYIAADRVQEGLILLESVVHLARSSDLEQALRLYVIMSLKRAYEEAGDTGKVSELEAEMAAVRGCLRRFYSAAEKHQGRGNRPET</sequence>
<dbReference type="Gene3D" id="1.25.40.10">
    <property type="entry name" value="Tetratricopeptide repeat domain"/>
    <property type="match status" value="2"/>
</dbReference>
<dbReference type="Gene3D" id="3.40.50.1820">
    <property type="entry name" value="alpha/beta hydrolase"/>
    <property type="match status" value="1"/>
</dbReference>
<dbReference type="Proteomes" id="UP000070501">
    <property type="component" value="Unassembled WGS sequence"/>
</dbReference>
<dbReference type="PANTHER" id="PTHR46082">
    <property type="entry name" value="ATP/GTP-BINDING PROTEIN-RELATED"/>
    <property type="match status" value="1"/>
</dbReference>
<dbReference type="InParanoid" id="A0A136IYC0"/>
<proteinExistence type="predicted"/>
<organism evidence="1 2">
    <name type="scientific">Microdochium bolleyi</name>
    <dbReference type="NCBI Taxonomy" id="196109"/>
    <lineage>
        <taxon>Eukaryota</taxon>
        <taxon>Fungi</taxon>
        <taxon>Dikarya</taxon>
        <taxon>Ascomycota</taxon>
        <taxon>Pezizomycotina</taxon>
        <taxon>Sordariomycetes</taxon>
        <taxon>Xylariomycetidae</taxon>
        <taxon>Xylariales</taxon>
        <taxon>Microdochiaceae</taxon>
        <taxon>Microdochium</taxon>
    </lineage>
</organism>
<dbReference type="EMBL" id="KQ964254">
    <property type="protein sequence ID" value="KXJ89912.1"/>
    <property type="molecule type" value="Genomic_DNA"/>
</dbReference>
<name>A0A136IYC0_9PEZI</name>
<dbReference type="InterPro" id="IPR029058">
    <property type="entry name" value="AB_hydrolase_fold"/>
</dbReference>
<reference evidence="2" key="1">
    <citation type="submission" date="2016-02" db="EMBL/GenBank/DDBJ databases">
        <title>Draft genome sequence of Microdochium bolleyi, a fungal endophyte of beachgrass.</title>
        <authorList>
            <consortium name="DOE Joint Genome Institute"/>
            <person name="David A.S."/>
            <person name="May G."/>
            <person name="Haridas S."/>
            <person name="Lim J."/>
            <person name="Wang M."/>
            <person name="Labutti K."/>
            <person name="Lipzen A."/>
            <person name="Barry K."/>
            <person name="Grigoriev I.V."/>
        </authorList>
    </citation>
    <scope>NUCLEOTIDE SEQUENCE [LARGE SCALE GENOMIC DNA]</scope>
    <source>
        <strain evidence="2">J235TASD1</strain>
    </source>
</reference>
<dbReference type="SUPFAM" id="SSF53474">
    <property type="entry name" value="alpha/beta-Hydrolases"/>
    <property type="match status" value="1"/>
</dbReference>
<evidence type="ECO:0000313" key="2">
    <source>
        <dbReference type="Proteomes" id="UP000070501"/>
    </source>
</evidence>
<dbReference type="InterPro" id="IPR011990">
    <property type="entry name" value="TPR-like_helical_dom_sf"/>
</dbReference>
<keyword evidence="2" id="KW-1185">Reference proteome</keyword>
<dbReference type="PANTHER" id="PTHR46082:SF6">
    <property type="entry name" value="AAA+ ATPASE DOMAIN-CONTAINING PROTEIN-RELATED"/>
    <property type="match status" value="1"/>
</dbReference>
<accession>A0A136IYC0</accession>
<dbReference type="Pfam" id="PF13374">
    <property type="entry name" value="TPR_10"/>
    <property type="match status" value="1"/>
</dbReference>
<dbReference type="SUPFAM" id="SSF52540">
    <property type="entry name" value="P-loop containing nucleoside triphosphate hydrolases"/>
    <property type="match status" value="1"/>
</dbReference>
<dbReference type="InterPro" id="IPR053137">
    <property type="entry name" value="NLR-like"/>
</dbReference>
<evidence type="ECO:0000313" key="1">
    <source>
        <dbReference type="EMBL" id="KXJ89912.1"/>
    </source>
</evidence>
<dbReference type="Gene3D" id="3.40.50.300">
    <property type="entry name" value="P-loop containing nucleotide triphosphate hydrolases"/>
    <property type="match status" value="1"/>
</dbReference>
<gene>
    <name evidence="1" type="ORF">Micbo1qcDRAFT_212475</name>
</gene>
<dbReference type="STRING" id="196109.A0A136IYC0"/>
<dbReference type="InterPro" id="IPR027417">
    <property type="entry name" value="P-loop_NTPase"/>
</dbReference>
<dbReference type="SUPFAM" id="SSF48452">
    <property type="entry name" value="TPR-like"/>
    <property type="match status" value="2"/>
</dbReference>
<dbReference type="AlphaFoldDB" id="A0A136IYC0"/>
<dbReference type="OrthoDB" id="5086500at2759"/>
<protein>
    <recommendedName>
        <fullName evidence="3">NB-ARC domain-containing protein</fullName>
    </recommendedName>
</protein>